<protein>
    <submittedName>
        <fullName evidence="1">Uncharacterized protein</fullName>
    </submittedName>
</protein>
<accession>A0A918C8J3</accession>
<dbReference type="Proteomes" id="UP000603865">
    <property type="component" value="Unassembled WGS sequence"/>
</dbReference>
<keyword evidence="2" id="KW-1185">Reference proteome</keyword>
<organism evidence="1 2">
    <name type="scientific">Deinococcus ruber</name>
    <dbReference type="NCBI Taxonomy" id="1848197"/>
    <lineage>
        <taxon>Bacteria</taxon>
        <taxon>Thermotogati</taxon>
        <taxon>Deinococcota</taxon>
        <taxon>Deinococci</taxon>
        <taxon>Deinococcales</taxon>
        <taxon>Deinococcaceae</taxon>
        <taxon>Deinococcus</taxon>
    </lineage>
</organism>
<evidence type="ECO:0000313" key="2">
    <source>
        <dbReference type="Proteomes" id="UP000603865"/>
    </source>
</evidence>
<evidence type="ECO:0000313" key="1">
    <source>
        <dbReference type="EMBL" id="GGR11183.1"/>
    </source>
</evidence>
<reference evidence="1" key="2">
    <citation type="submission" date="2020-09" db="EMBL/GenBank/DDBJ databases">
        <authorList>
            <person name="Sun Q."/>
            <person name="Ohkuma M."/>
        </authorList>
    </citation>
    <scope>NUCLEOTIDE SEQUENCE</scope>
    <source>
        <strain evidence="1">JCM 31311</strain>
    </source>
</reference>
<dbReference type="RefSeq" id="WP_189090826.1">
    <property type="nucleotide sequence ID" value="NZ_BMQL01000013.1"/>
</dbReference>
<name>A0A918C8J3_9DEIO</name>
<dbReference type="EMBL" id="BMQL01000013">
    <property type="protein sequence ID" value="GGR11183.1"/>
    <property type="molecule type" value="Genomic_DNA"/>
</dbReference>
<dbReference type="AlphaFoldDB" id="A0A918C8J3"/>
<comment type="caution">
    <text evidence="1">The sequence shown here is derived from an EMBL/GenBank/DDBJ whole genome shotgun (WGS) entry which is preliminary data.</text>
</comment>
<gene>
    <name evidence="1" type="ORF">GCM10008957_24820</name>
</gene>
<sequence>MGKILIDGDALHALIGQQLETHNGSTVDALASLCVALGFDPTLWPMTATTTGRVLTAMGRQARFKEEAQACGAIQINSSTETAFTAVPAVEICIEPQVPEDMEGALVAVGVELDTVACLYFDPAHGPTFRQRIKSKWRTFTDLCGRGLIQNPTGFFISAIKKNWMLSSSYVPGLKKPTPASRAEQERLSLQAQREVDAQHLQAQLDQEQQWRRQAQPEEQWQTSRGMLKLHLSKVLSSGEWQALERLCMAGRLQASEIAAAATRAKAALRWETFLSELQGQLRAA</sequence>
<proteinExistence type="predicted"/>
<reference evidence="1" key="1">
    <citation type="journal article" date="2014" name="Int. J. Syst. Evol. Microbiol.">
        <title>Complete genome sequence of Corynebacterium casei LMG S-19264T (=DSM 44701T), isolated from a smear-ripened cheese.</title>
        <authorList>
            <consortium name="US DOE Joint Genome Institute (JGI-PGF)"/>
            <person name="Walter F."/>
            <person name="Albersmeier A."/>
            <person name="Kalinowski J."/>
            <person name="Ruckert C."/>
        </authorList>
    </citation>
    <scope>NUCLEOTIDE SEQUENCE</scope>
    <source>
        <strain evidence="1">JCM 31311</strain>
    </source>
</reference>